<proteinExistence type="predicted"/>
<evidence type="ECO:0000256" key="8">
    <source>
        <dbReference type="ARBA" id="ARBA00048679"/>
    </source>
</evidence>
<gene>
    <name evidence="10" type="ORF">FOXG_04375</name>
</gene>
<dbReference type="InterPro" id="IPR051334">
    <property type="entry name" value="SRPK"/>
</dbReference>
<comment type="catalytic activity">
    <reaction evidence="8">
        <text>L-seryl-[protein] + ATP = O-phospho-L-seryl-[protein] + ADP + H(+)</text>
        <dbReference type="Rhea" id="RHEA:17989"/>
        <dbReference type="Rhea" id="RHEA-COMP:9863"/>
        <dbReference type="Rhea" id="RHEA-COMP:11604"/>
        <dbReference type="ChEBI" id="CHEBI:15378"/>
        <dbReference type="ChEBI" id="CHEBI:29999"/>
        <dbReference type="ChEBI" id="CHEBI:30616"/>
        <dbReference type="ChEBI" id="CHEBI:83421"/>
        <dbReference type="ChEBI" id="CHEBI:456216"/>
        <dbReference type="EC" id="2.7.11.1"/>
    </reaction>
</comment>
<keyword evidence="2" id="KW-0723">Serine/threonine-protein kinase</keyword>
<evidence type="ECO:0000259" key="9">
    <source>
        <dbReference type="PROSITE" id="PS50011"/>
    </source>
</evidence>
<name>A0A0J9WJX3_FUSO4</name>
<evidence type="ECO:0000256" key="1">
    <source>
        <dbReference type="ARBA" id="ARBA00012513"/>
    </source>
</evidence>
<keyword evidence="5" id="KW-0418">Kinase</keyword>
<dbReference type="AlphaFoldDB" id="A0A0J9WJX3"/>
<dbReference type="PANTHER" id="PTHR47634:SF9">
    <property type="entry name" value="PROTEIN KINASE DOMAIN-CONTAINING PROTEIN-RELATED"/>
    <property type="match status" value="1"/>
</dbReference>
<dbReference type="EC" id="2.7.11.1" evidence="1"/>
<protein>
    <recommendedName>
        <fullName evidence="1">non-specific serine/threonine protein kinase</fullName>
        <ecNumber evidence="1">2.7.11.1</ecNumber>
    </recommendedName>
</protein>
<dbReference type="RefSeq" id="XP_018239077.1">
    <property type="nucleotide sequence ID" value="XM_018382374.1"/>
</dbReference>
<comment type="catalytic activity">
    <reaction evidence="7">
        <text>L-threonyl-[protein] + ATP = O-phospho-L-threonyl-[protein] + ADP + H(+)</text>
        <dbReference type="Rhea" id="RHEA:46608"/>
        <dbReference type="Rhea" id="RHEA-COMP:11060"/>
        <dbReference type="Rhea" id="RHEA-COMP:11605"/>
        <dbReference type="ChEBI" id="CHEBI:15378"/>
        <dbReference type="ChEBI" id="CHEBI:30013"/>
        <dbReference type="ChEBI" id="CHEBI:30616"/>
        <dbReference type="ChEBI" id="CHEBI:61977"/>
        <dbReference type="ChEBI" id="CHEBI:456216"/>
        <dbReference type="EC" id="2.7.11.1"/>
    </reaction>
</comment>
<accession>A0A0J9WJX3</accession>
<dbReference type="PANTHER" id="PTHR47634">
    <property type="entry name" value="PROTEIN KINASE DOMAIN-CONTAINING PROTEIN-RELATED"/>
    <property type="match status" value="1"/>
</dbReference>
<dbReference type="Pfam" id="PF00069">
    <property type="entry name" value="Pkinase"/>
    <property type="match status" value="1"/>
</dbReference>
<dbReference type="VEuPathDB" id="FungiDB:FOXG_04375"/>
<keyword evidence="3" id="KW-0808">Transferase</keyword>
<evidence type="ECO:0000256" key="4">
    <source>
        <dbReference type="ARBA" id="ARBA00022741"/>
    </source>
</evidence>
<evidence type="ECO:0000256" key="7">
    <source>
        <dbReference type="ARBA" id="ARBA00047899"/>
    </source>
</evidence>
<dbReference type="Gene3D" id="3.30.200.20">
    <property type="entry name" value="Phosphorylase Kinase, domain 1"/>
    <property type="match status" value="1"/>
</dbReference>
<evidence type="ECO:0000313" key="11">
    <source>
        <dbReference type="Proteomes" id="UP000009097"/>
    </source>
</evidence>
<dbReference type="Gene3D" id="1.10.510.10">
    <property type="entry name" value="Transferase(Phosphotransferase) domain 1"/>
    <property type="match status" value="1"/>
</dbReference>
<sequence length="180" mass="20630">MNGRYHPVHLGDLYDDGHYRIVHKIGAGYTSTIWLARDSSSWSWVALRILMAEQPSSIEENITCCHDILAHHDQDEGGPRFITYKRHFHIDGPNGRHLCLVLPFCGPNLHSLSNYMNSRMKPQFVQALAYQATEILRDLHARGICHGNIRPGNLLLRIRNLDHLGDQGIYRLFGQPKIEE</sequence>
<dbReference type="GO" id="GO:0050684">
    <property type="term" value="P:regulation of mRNA processing"/>
    <property type="evidence" value="ECO:0007669"/>
    <property type="project" value="TreeGrafter"/>
</dbReference>
<dbReference type="PROSITE" id="PS50011">
    <property type="entry name" value="PROTEIN_KINASE_DOM"/>
    <property type="match status" value="1"/>
</dbReference>
<evidence type="ECO:0000256" key="3">
    <source>
        <dbReference type="ARBA" id="ARBA00022679"/>
    </source>
</evidence>
<dbReference type="KEGG" id="fox:FOXG_04375"/>
<dbReference type="SMART" id="SM00220">
    <property type="entry name" value="S_TKc"/>
    <property type="match status" value="1"/>
</dbReference>
<keyword evidence="6" id="KW-0067">ATP-binding</keyword>
<dbReference type="SUPFAM" id="SSF56112">
    <property type="entry name" value="Protein kinase-like (PK-like)"/>
    <property type="match status" value="1"/>
</dbReference>
<reference evidence="10" key="2">
    <citation type="journal article" date="2010" name="Nature">
        <title>Comparative genomics reveals mobile pathogenicity chromosomes in Fusarium.</title>
        <authorList>
            <person name="Ma L.J."/>
            <person name="van der Does H.C."/>
            <person name="Borkovich K.A."/>
            <person name="Coleman J.J."/>
            <person name="Daboussi M.J."/>
            <person name="Di Pietro A."/>
            <person name="Dufresne M."/>
            <person name="Freitag M."/>
            <person name="Grabherr M."/>
            <person name="Henrissat B."/>
            <person name="Houterman P.M."/>
            <person name="Kang S."/>
            <person name="Shim W.B."/>
            <person name="Woloshuk C."/>
            <person name="Xie X."/>
            <person name="Xu J.R."/>
            <person name="Antoniw J."/>
            <person name="Baker S.E."/>
            <person name="Bluhm B.H."/>
            <person name="Breakspear A."/>
            <person name="Brown D.W."/>
            <person name="Butchko R.A."/>
            <person name="Chapman S."/>
            <person name="Coulson R."/>
            <person name="Coutinho P.M."/>
            <person name="Danchin E.G."/>
            <person name="Diener A."/>
            <person name="Gale L.R."/>
            <person name="Gardiner D.M."/>
            <person name="Goff S."/>
            <person name="Hammond-Kosack K.E."/>
            <person name="Hilburn K."/>
            <person name="Hua-Van A."/>
            <person name="Jonkers W."/>
            <person name="Kazan K."/>
            <person name="Kodira C.D."/>
            <person name="Koehrsen M."/>
            <person name="Kumar L."/>
            <person name="Lee Y.H."/>
            <person name="Li L."/>
            <person name="Manners J.M."/>
            <person name="Miranda-Saavedra D."/>
            <person name="Mukherjee M."/>
            <person name="Park G."/>
            <person name="Park J."/>
            <person name="Park S.Y."/>
            <person name="Proctor R.H."/>
            <person name="Regev A."/>
            <person name="Ruiz-Roldan M.C."/>
            <person name="Sain D."/>
            <person name="Sakthikumar S."/>
            <person name="Sykes S."/>
            <person name="Schwartz D.C."/>
            <person name="Turgeon B.G."/>
            <person name="Wapinski I."/>
            <person name="Yoder O."/>
            <person name="Young S."/>
            <person name="Zeng Q."/>
            <person name="Zhou S."/>
            <person name="Galagan J."/>
            <person name="Cuomo C.A."/>
            <person name="Kistler H.C."/>
            <person name="Rep M."/>
        </authorList>
    </citation>
    <scope>NUCLEOTIDE SEQUENCE [LARGE SCALE GENOMIC DNA]</scope>
    <source>
        <strain evidence="10">4287</strain>
    </source>
</reference>
<evidence type="ECO:0000256" key="6">
    <source>
        <dbReference type="ARBA" id="ARBA00022840"/>
    </source>
</evidence>
<evidence type="ECO:0000256" key="5">
    <source>
        <dbReference type="ARBA" id="ARBA00022777"/>
    </source>
</evidence>
<dbReference type="GO" id="GO:0005524">
    <property type="term" value="F:ATP binding"/>
    <property type="evidence" value="ECO:0007669"/>
    <property type="project" value="UniProtKB-KW"/>
</dbReference>
<feature type="domain" description="Protein kinase" evidence="9">
    <location>
        <begin position="19"/>
        <end position="180"/>
    </location>
</feature>
<dbReference type="EMBL" id="DS231699">
    <property type="protein sequence ID" value="KNB01032.1"/>
    <property type="molecule type" value="Genomic_DNA"/>
</dbReference>
<dbReference type="Proteomes" id="UP000009097">
    <property type="component" value="Unassembled WGS sequence"/>
</dbReference>
<evidence type="ECO:0000256" key="2">
    <source>
        <dbReference type="ARBA" id="ARBA00022527"/>
    </source>
</evidence>
<organism evidence="10 11">
    <name type="scientific">Fusarium oxysporum f. sp. lycopersici (strain 4287 / CBS 123668 / FGSC 9935 / NRRL 34936)</name>
    <name type="common">Fusarium vascular wilt of tomato</name>
    <dbReference type="NCBI Taxonomy" id="426428"/>
    <lineage>
        <taxon>Eukaryota</taxon>
        <taxon>Fungi</taxon>
        <taxon>Dikarya</taxon>
        <taxon>Ascomycota</taxon>
        <taxon>Pezizomycotina</taxon>
        <taxon>Sordariomycetes</taxon>
        <taxon>Hypocreomycetidae</taxon>
        <taxon>Hypocreales</taxon>
        <taxon>Nectriaceae</taxon>
        <taxon>Fusarium</taxon>
        <taxon>Fusarium oxysporum species complex</taxon>
    </lineage>
</organism>
<dbReference type="GO" id="GO:0004674">
    <property type="term" value="F:protein serine/threonine kinase activity"/>
    <property type="evidence" value="ECO:0007669"/>
    <property type="project" value="UniProtKB-KW"/>
</dbReference>
<dbReference type="InterPro" id="IPR011009">
    <property type="entry name" value="Kinase-like_dom_sf"/>
</dbReference>
<dbReference type="GeneID" id="28946427"/>
<dbReference type="GO" id="GO:0000245">
    <property type="term" value="P:spliceosomal complex assembly"/>
    <property type="evidence" value="ECO:0007669"/>
    <property type="project" value="TreeGrafter"/>
</dbReference>
<reference evidence="10" key="1">
    <citation type="submission" date="2007-04" db="EMBL/GenBank/DDBJ databases">
        <authorList>
            <consortium name="The Broad Institute Genome Sequencing Platform"/>
            <person name="Birren B."/>
            <person name="Lander E."/>
            <person name="Galagan J."/>
            <person name="Nusbaum C."/>
            <person name="Devon K."/>
            <person name="Ma L.-J."/>
            <person name="Jaffe D."/>
            <person name="Butler J."/>
            <person name="Alvarez P."/>
            <person name="Gnerre S."/>
            <person name="Grabherr M."/>
            <person name="Kleber M."/>
            <person name="Mauceli E."/>
            <person name="Brockman W."/>
            <person name="MacCallum I.A."/>
            <person name="Young S."/>
            <person name="LaButti K."/>
            <person name="DeCaprio D."/>
            <person name="Crawford M."/>
            <person name="Koehrsen M."/>
            <person name="Engels R."/>
            <person name="Montgomery P."/>
            <person name="Pearson M."/>
            <person name="Howarth C."/>
            <person name="Larson L."/>
            <person name="White J."/>
            <person name="O'Leary S."/>
            <person name="Kodira C."/>
            <person name="Zeng Q."/>
            <person name="Yandava C."/>
            <person name="Alvarado L."/>
            <person name="Kistler C."/>
            <person name="Shim W.-B."/>
            <person name="Kang S."/>
            <person name="Woloshuk C."/>
        </authorList>
    </citation>
    <scope>NUCLEOTIDE SEQUENCE</scope>
    <source>
        <strain evidence="10">4287</strain>
    </source>
</reference>
<evidence type="ECO:0000313" key="10">
    <source>
        <dbReference type="EMBL" id="KNB01032.1"/>
    </source>
</evidence>
<dbReference type="InterPro" id="IPR000719">
    <property type="entry name" value="Prot_kinase_dom"/>
</dbReference>
<dbReference type="OrthoDB" id="5979581at2759"/>
<keyword evidence="4" id="KW-0547">Nucleotide-binding</keyword>